<dbReference type="InterPro" id="IPR026847">
    <property type="entry name" value="VPS13"/>
</dbReference>
<feature type="domain" description="Chorein N-terminal" evidence="3">
    <location>
        <begin position="1"/>
        <end position="283"/>
    </location>
</feature>
<name>A0A7S0DLH5_9EUKA</name>
<dbReference type="GO" id="GO:0006623">
    <property type="term" value="P:protein targeting to vacuole"/>
    <property type="evidence" value="ECO:0007669"/>
    <property type="project" value="TreeGrafter"/>
</dbReference>
<reference evidence="4" key="1">
    <citation type="submission" date="2021-01" db="EMBL/GenBank/DDBJ databases">
        <authorList>
            <person name="Corre E."/>
            <person name="Pelletier E."/>
            <person name="Niang G."/>
            <person name="Scheremetjew M."/>
            <person name="Finn R."/>
            <person name="Kale V."/>
            <person name="Holt S."/>
            <person name="Cochrane G."/>
            <person name="Meng A."/>
            <person name="Brown T."/>
            <person name="Cohen L."/>
        </authorList>
    </citation>
    <scope>NUCLEOTIDE SEQUENCE</scope>
    <source>
        <strain evidence="4">CCMP2058</strain>
    </source>
</reference>
<dbReference type="GO" id="GO:0045053">
    <property type="term" value="P:protein retention in Golgi apparatus"/>
    <property type="evidence" value="ECO:0007669"/>
    <property type="project" value="TreeGrafter"/>
</dbReference>
<organism evidence="4">
    <name type="scientific">Amorphochlora amoebiformis</name>
    <dbReference type="NCBI Taxonomy" id="1561963"/>
    <lineage>
        <taxon>Eukaryota</taxon>
        <taxon>Sar</taxon>
        <taxon>Rhizaria</taxon>
        <taxon>Cercozoa</taxon>
        <taxon>Chlorarachniophyceae</taxon>
        <taxon>Amorphochlora</taxon>
    </lineage>
</organism>
<dbReference type="EMBL" id="HBEM01023390">
    <property type="protein sequence ID" value="CAD8456977.1"/>
    <property type="molecule type" value="Transcribed_RNA"/>
</dbReference>
<evidence type="ECO:0000256" key="1">
    <source>
        <dbReference type="ARBA" id="ARBA00006545"/>
    </source>
</evidence>
<proteinExistence type="inferred from homology"/>
<dbReference type="PANTHER" id="PTHR16166:SF93">
    <property type="entry name" value="INTERMEMBRANE LIPID TRANSFER PROTEIN VPS13"/>
    <property type="match status" value="1"/>
</dbReference>
<dbReference type="InterPro" id="IPR026854">
    <property type="entry name" value="VPS13_N"/>
</dbReference>
<dbReference type="Pfam" id="PF12624">
    <property type="entry name" value="VPS13_N"/>
    <property type="match status" value="1"/>
</dbReference>
<evidence type="ECO:0000259" key="3">
    <source>
        <dbReference type="Pfam" id="PF12624"/>
    </source>
</evidence>
<evidence type="ECO:0000313" key="4">
    <source>
        <dbReference type="EMBL" id="CAD8456977.1"/>
    </source>
</evidence>
<dbReference type="AlphaFoldDB" id="A0A7S0DLH5"/>
<dbReference type="PANTHER" id="PTHR16166">
    <property type="entry name" value="VACUOLAR PROTEIN SORTING-ASSOCIATED PROTEIN VPS13"/>
    <property type="match status" value="1"/>
</dbReference>
<protein>
    <recommendedName>
        <fullName evidence="3">Chorein N-terminal domain-containing protein</fullName>
    </recommendedName>
</protein>
<comment type="similarity">
    <text evidence="1">Belongs to the VPS13 family.</text>
</comment>
<sequence length="283" mass="31799">MFEGLVAKLLNQYLGEFIENVKTKDLSAAVWSGEVSLLNLKVKTSALDFLNMPIRVIDGFIGRIFLKADWSSLGSKPVTVVIENIFVIARPRENVSAEAKAALETAIHAKIRKLSAWQKFKLASPAMPEGASASWTEKLATKIVNNLQISIKNVHIRYEDPSVTSKATTASCLGVCLGELKLFTTNKDWEYEFLTDIEAKTLYKRLDMKNLAVYLNTNSEQLNQSTDLDYYFHDNKSFRHIIPPISGFMRLTMETDDSPDLKKPKLHLLLGLDSLGLTLSERQ</sequence>
<keyword evidence="2" id="KW-0813">Transport</keyword>
<gene>
    <name evidence="4" type="ORF">LAMO00422_LOCUS15924</name>
</gene>
<evidence type="ECO:0000256" key="2">
    <source>
        <dbReference type="ARBA" id="ARBA00022448"/>
    </source>
</evidence>
<accession>A0A7S0DLH5</accession>